<reference evidence="4" key="3">
    <citation type="journal article" date="2017" name="Nature">
        <title>Genome sequence of the progenitor of the wheat D genome Aegilops tauschii.</title>
        <authorList>
            <person name="Luo M.C."/>
            <person name="Gu Y.Q."/>
            <person name="Puiu D."/>
            <person name="Wang H."/>
            <person name="Twardziok S.O."/>
            <person name="Deal K.R."/>
            <person name="Huo N."/>
            <person name="Zhu T."/>
            <person name="Wang L."/>
            <person name="Wang Y."/>
            <person name="McGuire P.E."/>
            <person name="Liu S."/>
            <person name="Long H."/>
            <person name="Ramasamy R.K."/>
            <person name="Rodriguez J.C."/>
            <person name="Van S.L."/>
            <person name="Yuan L."/>
            <person name="Wang Z."/>
            <person name="Xia Z."/>
            <person name="Xiao L."/>
            <person name="Anderson O.D."/>
            <person name="Ouyang S."/>
            <person name="Liang Y."/>
            <person name="Zimin A.V."/>
            <person name="Pertea G."/>
            <person name="Qi P."/>
            <person name="Bennetzen J.L."/>
            <person name="Dai X."/>
            <person name="Dawson M.W."/>
            <person name="Muller H.G."/>
            <person name="Kugler K."/>
            <person name="Rivarola-Duarte L."/>
            <person name="Spannagl M."/>
            <person name="Mayer K.F.X."/>
            <person name="Lu F.H."/>
            <person name="Bevan M.W."/>
            <person name="Leroy P."/>
            <person name="Li P."/>
            <person name="You F.M."/>
            <person name="Sun Q."/>
            <person name="Liu Z."/>
            <person name="Lyons E."/>
            <person name="Wicker T."/>
            <person name="Salzberg S.L."/>
            <person name="Devos K.M."/>
            <person name="Dvorak J."/>
        </authorList>
    </citation>
    <scope>NUCLEOTIDE SEQUENCE [LARGE SCALE GENOMIC DNA]</scope>
    <source>
        <strain evidence="4">cv. AL8/78</strain>
    </source>
</reference>
<reference evidence="4" key="5">
    <citation type="journal article" date="2021" name="G3 (Bethesda)">
        <title>Aegilops tauschii genome assembly Aet v5.0 features greater sequence contiguity and improved annotation.</title>
        <authorList>
            <person name="Wang L."/>
            <person name="Zhu T."/>
            <person name="Rodriguez J.C."/>
            <person name="Deal K.R."/>
            <person name="Dubcovsky J."/>
            <person name="McGuire P.E."/>
            <person name="Lux T."/>
            <person name="Spannagl M."/>
            <person name="Mayer K.F.X."/>
            <person name="Baldrich P."/>
            <person name="Meyers B.C."/>
            <person name="Huo N."/>
            <person name="Gu Y.Q."/>
            <person name="Zhou H."/>
            <person name="Devos K.M."/>
            <person name="Bennetzen J.L."/>
            <person name="Unver T."/>
            <person name="Budak H."/>
            <person name="Gulick P.J."/>
            <person name="Galiba G."/>
            <person name="Kalapos B."/>
            <person name="Nelson D.R."/>
            <person name="Li P."/>
            <person name="You F.M."/>
            <person name="Luo M.C."/>
            <person name="Dvorak J."/>
        </authorList>
    </citation>
    <scope>NUCLEOTIDE SEQUENCE [LARGE SCALE GENOMIC DNA]</scope>
    <source>
        <strain evidence="4">cv. AL8/78</strain>
    </source>
</reference>
<dbReference type="GO" id="GO:0008270">
    <property type="term" value="F:zinc ion binding"/>
    <property type="evidence" value="ECO:0007669"/>
    <property type="project" value="UniProtKB-KW"/>
</dbReference>
<keyword evidence="5" id="KW-1185">Reference proteome</keyword>
<feature type="domain" description="CCHC-type" evidence="3">
    <location>
        <begin position="24"/>
        <end position="39"/>
    </location>
</feature>
<protein>
    <recommendedName>
        <fullName evidence="3">CCHC-type domain-containing protein</fullName>
    </recommendedName>
</protein>
<sequence>MVGLCFRCFQDGHYRKDCTNDIVCFRCGLSGHGSRDCKRPRSPSSPEELRRLVVEKVARRGMGSAPASRGLGGRRGGRAAPPPPPPPASAAVPPVWPRLPCPPPSSPPRPPVWPRHHPVPRPVLSVDEEFDPSELCIVRRSQSMEGLEGRLQLSMVAYAAGARKDISPEFILEVLQVKVGIEPQWVSVHRFRPEDFLIVFARPEHKNRLCAMPVVDHRGVRLFFRQWNRQAQAVHSVFRSKVWIELEGIPPHAWELEVVERILGSSCLVDAMAPETSSRADLSSFKVTAWTADPEAIPTLRWLGVPEPGLGVRPSQPALLQYKVLVHLVQVQDFAEAEEPWFLGDGSSSSGRSGLPESEGSMDGGGGAVARRRSWQFGVRDSRGGPSSGRGGIGASAAGNDRGPAMAATEWKLPAMEVSPVVAPARQLGHVSDRIAVRTSAFDRLTGLAQNQDQVQVQDQTGAARSGPGELSPDALAVDRGSAHVSDSVGKEVEGQWQQLVSIGVVPEVTQIMTPASDPKDAVVGAGMIRIPVQAGATNTGVEEQEPIQCTPQSQEGLAAVLADSDGDKTEVGHSSSSGRASDPTPLGTGCETVRCQEPSADKHMLLDAATEEDKVVDSDPLVHALSAGTEQHPCMVGQDAIGLSPLSGNDCQHASAGGADPPAGSSGCEVEMASLPLAHAHACLEMRDVVLSPMHGDGSHHANALGGQVEAQGATDVAMQSAVLLEQDSLGAKGVLQQEEVAYGRMKTFCSNIIKRLAPPILKEVHASSLRSEAEPFTPRPTTRAAKRAGMHATSKATPAENVLLRALGLVPEDLEPDEAVVEELKELFDSPLREQHVRVIAAIFGKMLPPRPELEGGNTLALAA</sequence>
<evidence type="ECO:0000313" key="5">
    <source>
        <dbReference type="Proteomes" id="UP000015105"/>
    </source>
</evidence>
<keyword evidence="1" id="KW-0862">Zinc</keyword>
<feature type="region of interest" description="Disordered" evidence="2">
    <location>
        <begin position="565"/>
        <end position="589"/>
    </location>
</feature>
<dbReference type="InterPro" id="IPR001878">
    <property type="entry name" value="Znf_CCHC"/>
</dbReference>
<dbReference type="InterPro" id="IPR036875">
    <property type="entry name" value="Znf_CCHC_sf"/>
</dbReference>
<dbReference type="SUPFAM" id="SSF57756">
    <property type="entry name" value="Retrovirus zinc finger-like domains"/>
    <property type="match status" value="1"/>
</dbReference>
<keyword evidence="1" id="KW-0479">Metal-binding</keyword>
<dbReference type="Gene3D" id="4.10.60.10">
    <property type="entry name" value="Zinc finger, CCHC-type"/>
    <property type="match status" value="1"/>
</dbReference>
<dbReference type="PANTHER" id="PTHR33087:SF52">
    <property type="entry name" value="CCHC-TYPE DOMAIN-CONTAINING PROTEIN"/>
    <property type="match status" value="1"/>
</dbReference>
<dbReference type="STRING" id="200361.A0A453EBY5"/>
<feature type="region of interest" description="Disordered" evidence="2">
    <location>
        <begin position="57"/>
        <end position="92"/>
    </location>
</feature>
<dbReference type="AlphaFoldDB" id="A0A453EBY5"/>
<accession>A0A453EBY5</accession>
<proteinExistence type="predicted"/>
<organism evidence="4 5">
    <name type="scientific">Aegilops tauschii subsp. strangulata</name>
    <name type="common">Goatgrass</name>
    <dbReference type="NCBI Taxonomy" id="200361"/>
    <lineage>
        <taxon>Eukaryota</taxon>
        <taxon>Viridiplantae</taxon>
        <taxon>Streptophyta</taxon>
        <taxon>Embryophyta</taxon>
        <taxon>Tracheophyta</taxon>
        <taxon>Spermatophyta</taxon>
        <taxon>Magnoliopsida</taxon>
        <taxon>Liliopsida</taxon>
        <taxon>Poales</taxon>
        <taxon>Poaceae</taxon>
        <taxon>BOP clade</taxon>
        <taxon>Pooideae</taxon>
        <taxon>Triticodae</taxon>
        <taxon>Triticeae</taxon>
        <taxon>Triticinae</taxon>
        <taxon>Aegilops</taxon>
    </lineage>
</organism>
<reference evidence="5" key="2">
    <citation type="journal article" date="2017" name="Nat. Plants">
        <title>The Aegilops tauschii genome reveals multiple impacts of transposons.</title>
        <authorList>
            <person name="Zhao G."/>
            <person name="Zou C."/>
            <person name="Li K."/>
            <person name="Wang K."/>
            <person name="Li T."/>
            <person name="Gao L."/>
            <person name="Zhang X."/>
            <person name="Wang H."/>
            <person name="Yang Z."/>
            <person name="Liu X."/>
            <person name="Jiang W."/>
            <person name="Mao L."/>
            <person name="Kong X."/>
            <person name="Jiao Y."/>
            <person name="Jia J."/>
        </authorList>
    </citation>
    <scope>NUCLEOTIDE SEQUENCE [LARGE SCALE GENOMIC DNA]</scope>
    <source>
        <strain evidence="5">cv. AL8/78</strain>
    </source>
</reference>
<reference evidence="5" key="1">
    <citation type="journal article" date="2014" name="Science">
        <title>Ancient hybridizations among the ancestral genomes of bread wheat.</title>
        <authorList>
            <consortium name="International Wheat Genome Sequencing Consortium,"/>
            <person name="Marcussen T."/>
            <person name="Sandve S.R."/>
            <person name="Heier L."/>
            <person name="Spannagl M."/>
            <person name="Pfeifer M."/>
            <person name="Jakobsen K.S."/>
            <person name="Wulff B.B."/>
            <person name="Steuernagel B."/>
            <person name="Mayer K.F."/>
            <person name="Olsen O.A."/>
        </authorList>
    </citation>
    <scope>NUCLEOTIDE SEQUENCE [LARGE SCALE GENOMIC DNA]</scope>
    <source>
        <strain evidence="5">cv. AL8/78</strain>
    </source>
</reference>
<evidence type="ECO:0000256" key="2">
    <source>
        <dbReference type="SAM" id="MobiDB-lite"/>
    </source>
</evidence>
<dbReference type="Gramene" id="AET3Gv20287100.1">
    <property type="protein sequence ID" value="AET3Gv20287100.1"/>
    <property type="gene ID" value="AET3Gv20287100"/>
</dbReference>
<dbReference type="PANTHER" id="PTHR33087">
    <property type="entry name" value="OS07G0539200 PROTEIN"/>
    <property type="match status" value="1"/>
</dbReference>
<dbReference type="EnsemblPlants" id="AET3Gv20287100.1">
    <property type="protein sequence ID" value="AET3Gv20287100.1"/>
    <property type="gene ID" value="AET3Gv20287100"/>
</dbReference>
<reference evidence="4" key="4">
    <citation type="submission" date="2019-03" db="UniProtKB">
        <authorList>
            <consortium name="EnsemblPlants"/>
        </authorList>
    </citation>
    <scope>IDENTIFICATION</scope>
</reference>
<evidence type="ECO:0000313" key="4">
    <source>
        <dbReference type="EnsemblPlants" id="AET3Gv20287100.1"/>
    </source>
</evidence>
<evidence type="ECO:0000256" key="1">
    <source>
        <dbReference type="PROSITE-ProRule" id="PRU00047"/>
    </source>
</evidence>
<dbReference type="PROSITE" id="PS50158">
    <property type="entry name" value="ZF_CCHC"/>
    <property type="match status" value="2"/>
</dbReference>
<feature type="compositionally biased region" description="Low complexity" evidence="2">
    <location>
        <begin position="343"/>
        <end position="361"/>
    </location>
</feature>
<dbReference type="Proteomes" id="UP000015105">
    <property type="component" value="Chromosome 3D"/>
</dbReference>
<feature type="region of interest" description="Disordered" evidence="2">
    <location>
        <begin position="453"/>
        <end position="473"/>
    </location>
</feature>
<dbReference type="InterPro" id="IPR053253">
    <property type="entry name" value="Sex_diff_modulator"/>
</dbReference>
<keyword evidence="1" id="KW-0863">Zinc-finger</keyword>
<feature type="domain" description="CCHC-type" evidence="3">
    <location>
        <begin position="5"/>
        <end position="20"/>
    </location>
</feature>
<evidence type="ECO:0000259" key="3">
    <source>
        <dbReference type="PROSITE" id="PS50158"/>
    </source>
</evidence>
<feature type="compositionally biased region" description="Pro residues" evidence="2">
    <location>
        <begin position="80"/>
        <end position="92"/>
    </location>
</feature>
<dbReference type="GO" id="GO:0003676">
    <property type="term" value="F:nucleic acid binding"/>
    <property type="evidence" value="ECO:0007669"/>
    <property type="project" value="InterPro"/>
</dbReference>
<name>A0A453EBY5_AEGTS</name>
<feature type="region of interest" description="Disordered" evidence="2">
    <location>
        <begin position="342"/>
        <end position="403"/>
    </location>
</feature>
<dbReference type="SMART" id="SM00343">
    <property type="entry name" value="ZnF_C2HC"/>
    <property type="match status" value="2"/>
</dbReference>